<dbReference type="SUPFAM" id="SSF52821">
    <property type="entry name" value="Rhodanese/Cell cycle control phosphatase"/>
    <property type="match status" value="1"/>
</dbReference>
<proteinExistence type="predicted"/>
<gene>
    <name evidence="2" type="ORF">GCM10007875_02220</name>
</gene>
<dbReference type="InterPro" id="IPR050229">
    <property type="entry name" value="GlpE_sulfurtransferase"/>
</dbReference>
<reference evidence="3" key="1">
    <citation type="journal article" date="2019" name="Int. J. Syst. Evol. Microbiol.">
        <title>The Global Catalogue of Microorganisms (GCM) 10K type strain sequencing project: providing services to taxonomists for standard genome sequencing and annotation.</title>
        <authorList>
            <consortium name="The Broad Institute Genomics Platform"/>
            <consortium name="The Broad Institute Genome Sequencing Center for Infectious Disease"/>
            <person name="Wu L."/>
            <person name="Ma J."/>
        </authorList>
    </citation>
    <scope>NUCLEOTIDE SEQUENCE [LARGE SCALE GENOMIC DNA]</scope>
    <source>
        <strain evidence="3">NBRC 105857</strain>
    </source>
</reference>
<dbReference type="Proteomes" id="UP001156664">
    <property type="component" value="Unassembled WGS sequence"/>
</dbReference>
<accession>A0ABQ5YMV9</accession>
<protein>
    <submittedName>
        <fullName evidence="2">Rhodanese-like domain-containing protein</fullName>
    </submittedName>
</protein>
<keyword evidence="3" id="KW-1185">Reference proteome</keyword>
<feature type="domain" description="Rhodanese" evidence="1">
    <location>
        <begin position="22"/>
        <end position="110"/>
    </location>
</feature>
<organism evidence="2 3">
    <name type="scientific">Limnobacter litoralis</name>
    <dbReference type="NCBI Taxonomy" id="481366"/>
    <lineage>
        <taxon>Bacteria</taxon>
        <taxon>Pseudomonadati</taxon>
        <taxon>Pseudomonadota</taxon>
        <taxon>Betaproteobacteria</taxon>
        <taxon>Burkholderiales</taxon>
        <taxon>Burkholderiaceae</taxon>
        <taxon>Limnobacter</taxon>
    </lineage>
</organism>
<dbReference type="InterPro" id="IPR001763">
    <property type="entry name" value="Rhodanese-like_dom"/>
</dbReference>
<dbReference type="InterPro" id="IPR036873">
    <property type="entry name" value="Rhodanese-like_dom_sf"/>
</dbReference>
<evidence type="ECO:0000313" key="2">
    <source>
        <dbReference type="EMBL" id="GLR25135.1"/>
    </source>
</evidence>
<dbReference type="EMBL" id="BSOJ01000004">
    <property type="protein sequence ID" value="GLR25135.1"/>
    <property type="molecule type" value="Genomic_DNA"/>
</dbReference>
<dbReference type="Gene3D" id="3.40.250.10">
    <property type="entry name" value="Rhodanese-like domain"/>
    <property type="match status" value="1"/>
</dbReference>
<dbReference type="PANTHER" id="PTHR43031:SF17">
    <property type="entry name" value="SULFURTRANSFERASE YTWF-RELATED"/>
    <property type="match status" value="1"/>
</dbReference>
<evidence type="ECO:0000259" key="1">
    <source>
        <dbReference type="PROSITE" id="PS50206"/>
    </source>
</evidence>
<dbReference type="RefSeq" id="WP_284279453.1">
    <property type="nucleotide sequence ID" value="NZ_BSOJ01000004.1"/>
</dbReference>
<dbReference type="Pfam" id="PF00581">
    <property type="entry name" value="Rhodanese"/>
    <property type="match status" value="1"/>
</dbReference>
<name>A0ABQ5YMV9_9BURK</name>
<dbReference type="SMART" id="SM00450">
    <property type="entry name" value="RHOD"/>
    <property type="match status" value="1"/>
</dbReference>
<sequence>MNSAGIEFLSTPELARLRTDSSGSALQIVDVRETWEYELCHLPGSIHIPMGEIPSRLNELDPDQPVACLCHHGVRSYQVAMYLKKQDFTHVYNVEGGIDAWSRQVDPSCATY</sequence>
<comment type="caution">
    <text evidence="2">The sequence shown here is derived from an EMBL/GenBank/DDBJ whole genome shotgun (WGS) entry which is preliminary data.</text>
</comment>
<evidence type="ECO:0000313" key="3">
    <source>
        <dbReference type="Proteomes" id="UP001156664"/>
    </source>
</evidence>
<dbReference type="PROSITE" id="PS50206">
    <property type="entry name" value="RHODANESE_3"/>
    <property type="match status" value="1"/>
</dbReference>
<dbReference type="PANTHER" id="PTHR43031">
    <property type="entry name" value="FAD-DEPENDENT OXIDOREDUCTASE"/>
    <property type="match status" value="1"/>
</dbReference>